<evidence type="ECO:0008006" key="2">
    <source>
        <dbReference type="Google" id="ProtNLM"/>
    </source>
</evidence>
<dbReference type="EnsemblMetazoa" id="Aqu2.1.37634_001">
    <property type="protein sequence ID" value="Aqu2.1.37634_001"/>
    <property type="gene ID" value="Aqu2.1.37634"/>
</dbReference>
<dbReference type="AlphaFoldDB" id="A0A1X7VD16"/>
<proteinExistence type="predicted"/>
<protein>
    <recommendedName>
        <fullName evidence="2">Right handed beta helix domain-containing protein</fullName>
    </recommendedName>
</protein>
<accession>A0A1X7VD16</accession>
<organism evidence="1">
    <name type="scientific">Amphimedon queenslandica</name>
    <name type="common">Sponge</name>
    <dbReference type="NCBI Taxonomy" id="400682"/>
    <lineage>
        <taxon>Eukaryota</taxon>
        <taxon>Metazoa</taxon>
        <taxon>Porifera</taxon>
        <taxon>Demospongiae</taxon>
        <taxon>Heteroscleromorpha</taxon>
        <taxon>Haplosclerida</taxon>
        <taxon>Niphatidae</taxon>
        <taxon>Amphimedon</taxon>
    </lineage>
</organism>
<name>A0A1X7VD16_AMPQE</name>
<evidence type="ECO:0000313" key="1">
    <source>
        <dbReference type="EnsemblMetazoa" id="Aqu2.1.37634_001"/>
    </source>
</evidence>
<dbReference type="InParanoid" id="A0A1X7VD16"/>
<sequence>MPDPAAAYGNINSNKLRFRSGLIIKNTPHVLINHIVVTKSDGYGAALLNNYKEITVINSKFTWNILSESFVDHTIGGSGMIILVSKCDIENESICTKSTLTDHTCYEISFVSFEYNYYNKPKKVLKWMLLYGGGLNVLLSNKSIGQAIKITRSKFSKNIVVAGGGGLGLTLCEGATGNQVLIHACNFSGNFAKFSDLGGGGGGLKLGLFTIKSEKSGYNNITFNICRFIGNKAIYGGGAAIKIGGTAKNLKNKTVLLFKNSFWYYNEGIFSAAMDISQQIQQLMTTTFCSIPEFESCQFTGNLIFDKGKPNNISLYQGKATFLITKVQVQFKGDTSFLGNDQTALSIVSANIFIKDSSTMTFIHNRGNEVGGISTAGFSVIQYGDNVIFNFTNNHGRTPRSSGAIHAKSFDPHIFISSHVCFLQSFKGKAKNVTFYFFNNGPSIFVTGLHPYRYACTNNEDTVFPPICIIHSMIMLIIVLDNFISII</sequence>
<reference evidence="1" key="1">
    <citation type="submission" date="2017-05" db="UniProtKB">
        <authorList>
            <consortium name="EnsemblMetazoa"/>
        </authorList>
    </citation>
    <scope>IDENTIFICATION</scope>
</reference>